<dbReference type="PANTHER" id="PTHR48022">
    <property type="entry name" value="PLASTIDIC GLUCOSE TRANSPORTER 4"/>
    <property type="match status" value="1"/>
</dbReference>
<keyword evidence="9" id="KW-1185">Reference proteome</keyword>
<comment type="caution">
    <text evidence="8">The sequence shown here is derived from an EMBL/GenBank/DDBJ whole genome shotgun (WGS) entry which is preliminary data.</text>
</comment>
<dbReference type="InterPro" id="IPR005828">
    <property type="entry name" value="MFS_sugar_transport-like"/>
</dbReference>
<feature type="chain" id="PRO_5040353796" description="Major facilitator superfamily (MFS) profile domain-containing protein" evidence="7">
    <location>
        <begin position="19"/>
        <end position="108"/>
    </location>
</feature>
<dbReference type="Proteomes" id="UP000701341">
    <property type="component" value="Unassembled WGS sequence"/>
</dbReference>
<dbReference type="InterPro" id="IPR036259">
    <property type="entry name" value="MFS_trans_sf"/>
</dbReference>
<evidence type="ECO:0000256" key="4">
    <source>
        <dbReference type="ARBA" id="ARBA00023136"/>
    </source>
</evidence>
<evidence type="ECO:0000313" key="9">
    <source>
        <dbReference type="Proteomes" id="UP000701341"/>
    </source>
</evidence>
<dbReference type="Pfam" id="PF00083">
    <property type="entry name" value="Sugar_tr"/>
    <property type="match status" value="1"/>
</dbReference>
<dbReference type="AlphaFoldDB" id="A0A9P5KYQ7"/>
<evidence type="ECO:0000256" key="5">
    <source>
        <dbReference type="SAM" id="MobiDB-lite"/>
    </source>
</evidence>
<dbReference type="Gene3D" id="1.20.1250.20">
    <property type="entry name" value="MFS general substrate transporter like domains"/>
    <property type="match status" value="1"/>
</dbReference>
<feature type="transmembrane region" description="Helical" evidence="6">
    <location>
        <begin position="28"/>
        <end position="44"/>
    </location>
</feature>
<feature type="signal peptide" evidence="7">
    <location>
        <begin position="1"/>
        <end position="18"/>
    </location>
</feature>
<organism evidence="8 9">
    <name type="scientific">Penicillium crustosum</name>
    <name type="common">Blue mold fungus</name>
    <dbReference type="NCBI Taxonomy" id="36656"/>
    <lineage>
        <taxon>Eukaryota</taxon>
        <taxon>Fungi</taxon>
        <taxon>Dikarya</taxon>
        <taxon>Ascomycota</taxon>
        <taxon>Pezizomycotina</taxon>
        <taxon>Eurotiomycetes</taxon>
        <taxon>Eurotiomycetidae</taxon>
        <taxon>Eurotiales</taxon>
        <taxon>Aspergillaceae</taxon>
        <taxon>Penicillium</taxon>
    </lineage>
</organism>
<accession>A0A9P5KYQ7</accession>
<reference evidence="8" key="1">
    <citation type="submission" date="2020-02" db="EMBL/GenBank/DDBJ databases">
        <authorList>
            <person name="Lichtner F.J."/>
        </authorList>
    </citation>
    <scope>NUCLEOTIDE SEQUENCE</scope>
    <source>
        <strain evidence="8">G10</strain>
    </source>
</reference>
<protein>
    <recommendedName>
        <fullName evidence="10">Major facilitator superfamily (MFS) profile domain-containing protein</fullName>
    </recommendedName>
</protein>
<keyword evidence="2 6" id="KW-0812">Transmembrane</keyword>
<sequence>MSNWLFTFLVVMITPVATTNIGWRTYVIFAVLNATFIPIIYFFFPETAGLSLEALDSLFDYGGVTRGVLSKQHRHRMLELSSFALDTSEGLGDGEAKQDSSNHVEYTE</sequence>
<keyword evidence="7" id="KW-0732">Signal</keyword>
<name>A0A9P5KYQ7_PENCR</name>
<keyword evidence="3 6" id="KW-1133">Transmembrane helix</keyword>
<dbReference type="GO" id="GO:0016020">
    <property type="term" value="C:membrane"/>
    <property type="evidence" value="ECO:0007669"/>
    <property type="project" value="UniProtKB-SubCell"/>
</dbReference>
<evidence type="ECO:0008006" key="10">
    <source>
        <dbReference type="Google" id="ProtNLM"/>
    </source>
</evidence>
<feature type="region of interest" description="Disordered" evidence="5">
    <location>
        <begin position="88"/>
        <end position="108"/>
    </location>
</feature>
<evidence type="ECO:0000256" key="1">
    <source>
        <dbReference type="ARBA" id="ARBA00004141"/>
    </source>
</evidence>
<evidence type="ECO:0000256" key="2">
    <source>
        <dbReference type="ARBA" id="ARBA00022692"/>
    </source>
</evidence>
<dbReference type="PANTHER" id="PTHR48022:SF28">
    <property type="entry name" value="MAJOR FACILITATOR SUPERFAMILY (MFS) PROFILE DOMAIN-CONTAINING PROTEIN-RELATED"/>
    <property type="match status" value="1"/>
</dbReference>
<proteinExistence type="predicted"/>
<feature type="compositionally biased region" description="Basic and acidic residues" evidence="5">
    <location>
        <begin position="94"/>
        <end position="108"/>
    </location>
</feature>
<evidence type="ECO:0000256" key="6">
    <source>
        <dbReference type="SAM" id="Phobius"/>
    </source>
</evidence>
<dbReference type="GO" id="GO:0005351">
    <property type="term" value="F:carbohydrate:proton symporter activity"/>
    <property type="evidence" value="ECO:0007669"/>
    <property type="project" value="TreeGrafter"/>
</dbReference>
<gene>
    <name evidence="8" type="ORF">PCG10_001334</name>
</gene>
<comment type="subcellular location">
    <subcellularLocation>
        <location evidence="1">Membrane</location>
        <topology evidence="1">Multi-pass membrane protein</topology>
    </subcellularLocation>
</comment>
<evidence type="ECO:0000256" key="3">
    <source>
        <dbReference type="ARBA" id="ARBA00022989"/>
    </source>
</evidence>
<keyword evidence="4 6" id="KW-0472">Membrane</keyword>
<dbReference type="EMBL" id="JAAOZQ010000119">
    <property type="protein sequence ID" value="KAF7517233.1"/>
    <property type="molecule type" value="Genomic_DNA"/>
</dbReference>
<evidence type="ECO:0000256" key="7">
    <source>
        <dbReference type="SAM" id="SignalP"/>
    </source>
</evidence>
<dbReference type="InterPro" id="IPR050360">
    <property type="entry name" value="MFS_Sugar_Transporters"/>
</dbReference>
<evidence type="ECO:0000313" key="8">
    <source>
        <dbReference type="EMBL" id="KAF7517233.1"/>
    </source>
</evidence>